<organism evidence="1">
    <name type="scientific">Rhizophora mucronata</name>
    <name type="common">Asiatic mangrove</name>
    <dbReference type="NCBI Taxonomy" id="61149"/>
    <lineage>
        <taxon>Eukaryota</taxon>
        <taxon>Viridiplantae</taxon>
        <taxon>Streptophyta</taxon>
        <taxon>Embryophyta</taxon>
        <taxon>Tracheophyta</taxon>
        <taxon>Spermatophyta</taxon>
        <taxon>Magnoliopsida</taxon>
        <taxon>eudicotyledons</taxon>
        <taxon>Gunneridae</taxon>
        <taxon>Pentapetalae</taxon>
        <taxon>rosids</taxon>
        <taxon>fabids</taxon>
        <taxon>Malpighiales</taxon>
        <taxon>Rhizophoraceae</taxon>
        <taxon>Rhizophora</taxon>
    </lineage>
</organism>
<name>A0A2P2MWA8_RHIMU</name>
<protein>
    <submittedName>
        <fullName evidence="1">Uncharacterized protein</fullName>
    </submittedName>
</protein>
<accession>A0A2P2MWA8</accession>
<proteinExistence type="predicted"/>
<dbReference type="AlphaFoldDB" id="A0A2P2MWA8"/>
<reference evidence="1" key="1">
    <citation type="submission" date="2018-02" db="EMBL/GenBank/DDBJ databases">
        <title>Rhizophora mucronata_Transcriptome.</title>
        <authorList>
            <person name="Meera S.P."/>
            <person name="Sreeshan A."/>
            <person name="Augustine A."/>
        </authorList>
    </citation>
    <scope>NUCLEOTIDE SEQUENCE</scope>
    <source>
        <tissue evidence="1">Leaf</tissue>
    </source>
</reference>
<sequence length="45" mass="5458">MRTKIGIVPLTLKFIIWPTNFYYFQSDPQTFIIFNLDLEFLLFVI</sequence>
<evidence type="ECO:0000313" key="1">
    <source>
        <dbReference type="EMBL" id="MBX34509.1"/>
    </source>
</evidence>
<dbReference type="EMBL" id="GGEC01054025">
    <property type="protein sequence ID" value="MBX34509.1"/>
    <property type="molecule type" value="Transcribed_RNA"/>
</dbReference>